<name>A0A366DI01_9HYPH</name>
<dbReference type="EMBL" id="QNRH01000015">
    <property type="protein sequence ID" value="RBO89636.1"/>
    <property type="molecule type" value="Genomic_DNA"/>
</dbReference>
<gene>
    <name evidence="1" type="ORF">DFR47_1153</name>
</gene>
<protein>
    <submittedName>
        <fullName evidence="1">Uncharacterized protein</fullName>
    </submittedName>
</protein>
<evidence type="ECO:0000313" key="1">
    <source>
        <dbReference type="EMBL" id="RBO89636.1"/>
    </source>
</evidence>
<comment type="caution">
    <text evidence="1">The sequence shown here is derived from an EMBL/GenBank/DDBJ whole genome shotgun (WGS) entry which is preliminary data.</text>
</comment>
<evidence type="ECO:0000313" key="2">
    <source>
        <dbReference type="Proteomes" id="UP000252893"/>
    </source>
</evidence>
<dbReference type="OrthoDB" id="8450379at2"/>
<sequence length="61" mass="7115">MRFRYDMKKLPTGSWCVYDIITGAIAKHNGKEVIGLNIVETDNMVDHLNMIYQNDFSRTLH</sequence>
<dbReference type="Proteomes" id="UP000252893">
    <property type="component" value="Unassembled WGS sequence"/>
</dbReference>
<accession>A0A366DI01</accession>
<reference evidence="1 2" key="1">
    <citation type="submission" date="2018-06" db="EMBL/GenBank/DDBJ databases">
        <title>Genomic Encyclopedia of Type Strains, Phase IV (KMG-IV): sequencing the most valuable type-strain genomes for metagenomic binning, comparative biology and taxonomic classification.</title>
        <authorList>
            <person name="Goeker M."/>
        </authorList>
    </citation>
    <scope>NUCLEOTIDE SEQUENCE [LARGE SCALE GENOMIC DNA]</scope>
    <source>
        <strain evidence="1 2">DSM 25619</strain>
    </source>
</reference>
<keyword evidence="2" id="KW-1185">Reference proteome</keyword>
<dbReference type="RefSeq" id="WP_113946327.1">
    <property type="nucleotide sequence ID" value="NZ_JBHEEG010000015.1"/>
</dbReference>
<organism evidence="1 2">
    <name type="scientific">Pseudochrobactrum asaccharolyticum</name>
    <dbReference type="NCBI Taxonomy" id="354351"/>
    <lineage>
        <taxon>Bacteria</taxon>
        <taxon>Pseudomonadati</taxon>
        <taxon>Pseudomonadota</taxon>
        <taxon>Alphaproteobacteria</taxon>
        <taxon>Hyphomicrobiales</taxon>
        <taxon>Brucellaceae</taxon>
        <taxon>Pseudochrobactrum</taxon>
    </lineage>
</organism>
<proteinExistence type="predicted"/>
<dbReference type="AlphaFoldDB" id="A0A366DI01"/>